<feature type="region of interest" description="Disordered" evidence="9">
    <location>
        <begin position="323"/>
        <end position="354"/>
    </location>
</feature>
<accession>A0A7J6GLY6</accession>
<dbReference type="GO" id="GO:0005774">
    <property type="term" value="C:vacuolar membrane"/>
    <property type="evidence" value="ECO:0007669"/>
    <property type="project" value="UniProtKB-SubCell"/>
</dbReference>
<evidence type="ECO:0000256" key="6">
    <source>
        <dbReference type="ARBA" id="ARBA00022989"/>
    </source>
</evidence>
<gene>
    <name evidence="12" type="ORF">F8388_009140</name>
    <name evidence="11" type="ORF">G4B88_003720</name>
</gene>
<evidence type="ECO:0000256" key="3">
    <source>
        <dbReference type="ARBA" id="ARBA00022496"/>
    </source>
</evidence>
<evidence type="ECO:0000313" key="12">
    <source>
        <dbReference type="EMBL" id="KAF4383109.1"/>
    </source>
</evidence>
<proteinExistence type="inferred from homology"/>
<comment type="catalytic activity">
    <reaction evidence="8">
        <text>Fe(2+)(in) = Fe(2+)(out)</text>
        <dbReference type="Rhea" id="RHEA:28486"/>
        <dbReference type="ChEBI" id="CHEBI:29033"/>
    </reaction>
    <physiologicalReaction direction="left-to-right" evidence="8">
        <dbReference type="Rhea" id="RHEA:28487"/>
    </physiologicalReaction>
</comment>
<comment type="similarity">
    <text evidence="2">Belongs to the CCC1 family.</text>
</comment>
<evidence type="ECO:0000313" key="14">
    <source>
        <dbReference type="Proteomes" id="UP000583929"/>
    </source>
</evidence>
<evidence type="ECO:0000256" key="9">
    <source>
        <dbReference type="SAM" id="MobiDB-lite"/>
    </source>
</evidence>
<evidence type="ECO:0000256" key="2">
    <source>
        <dbReference type="ARBA" id="ARBA00007049"/>
    </source>
</evidence>
<keyword evidence="6 10" id="KW-1133">Transmembrane helix</keyword>
<sequence>MEVVKPWEDVEPETEELLSLKTRLPRQHIDSAVTTTNDDNADESSMEKNVNGNSNNGISHEGNGGDTKSLNGNHGLEDDVVDMTMSTGNPVDQILEFEANDDLNLPLSVASSHEIVSKDMMTSSNPYQEGNEIHFSRNDGTKTQHVEVDLKDKGVEAKLREKTTEELRELYLAKLCEEKPGPHEFYCPNCKTCITKVLVRDREVEIRPSTPTPPRSNRVQSSRCTSCLSFLLIPAGWFIPKWSHAADNDSDEEVAELPSYTLQDAPASHEQSNEAATSQPSAPKQSVVAREPARDNTKPEQNVSRGGTWIDRLLPFNKTEIIPGHGTRPQLTEQLLPATTTPVTKPSPNDSAKDKAVENISDFQSPVPHDDKITFPDHSSGVTVNVITNPSTSETVTVTTTRGPEQHSEIETSEGKLNAAVGDKQKGPPEDVRTDSTTITITSERTPLIQQQRNPASWDIVKSIVYGGLAESLTSLGIVTSAASGNATTLNILGLALANLVGGLFIIGHNLWELKDDKSKIPSSDTDEHVDRYEEVLGKKENFALHALVAIISFIIFGLVPPLVYGFSFRESNDKDFKLAAVAAASLVCITILSIAKTYALKTSKYIQTVTYYIAIGLAVSGASYLAGVLINRLLEKVTWLQTTSASALTLCARNSGNPAWQWQSL</sequence>
<keyword evidence="14" id="KW-1185">Reference proteome</keyword>
<protein>
    <recommendedName>
        <fullName evidence="15">Membrane protein of ER body-like protein</fullName>
    </recommendedName>
</protein>
<keyword evidence="7 10" id="KW-0472">Membrane</keyword>
<evidence type="ECO:0000313" key="13">
    <source>
        <dbReference type="Proteomes" id="UP000525078"/>
    </source>
</evidence>
<organism evidence="12 13">
    <name type="scientific">Cannabis sativa</name>
    <name type="common">Hemp</name>
    <name type="synonym">Marijuana</name>
    <dbReference type="NCBI Taxonomy" id="3483"/>
    <lineage>
        <taxon>Eukaryota</taxon>
        <taxon>Viridiplantae</taxon>
        <taxon>Streptophyta</taxon>
        <taxon>Embryophyta</taxon>
        <taxon>Tracheophyta</taxon>
        <taxon>Spermatophyta</taxon>
        <taxon>Magnoliopsida</taxon>
        <taxon>eudicotyledons</taxon>
        <taxon>Gunneridae</taxon>
        <taxon>Pentapetalae</taxon>
        <taxon>rosids</taxon>
        <taxon>fabids</taxon>
        <taxon>Rosales</taxon>
        <taxon>Cannabaceae</taxon>
        <taxon>Cannabis</taxon>
    </lineage>
</organism>
<evidence type="ECO:0000256" key="4">
    <source>
        <dbReference type="ARBA" id="ARBA00022554"/>
    </source>
</evidence>
<keyword evidence="5 10" id="KW-0812">Transmembrane</keyword>
<keyword evidence="3" id="KW-0408">Iron</keyword>
<evidence type="ECO:0008006" key="15">
    <source>
        <dbReference type="Google" id="ProtNLM"/>
    </source>
</evidence>
<feature type="compositionally biased region" description="Basic and acidic residues" evidence="9">
    <location>
        <begin position="404"/>
        <end position="413"/>
    </location>
</feature>
<feature type="region of interest" description="Disordered" evidence="9">
    <location>
        <begin position="29"/>
        <end position="72"/>
    </location>
</feature>
<feature type="transmembrane region" description="Helical" evidence="10">
    <location>
        <begin position="543"/>
        <end position="567"/>
    </location>
</feature>
<dbReference type="GO" id="GO:0006826">
    <property type="term" value="P:iron ion transport"/>
    <property type="evidence" value="ECO:0007669"/>
    <property type="project" value="UniProtKB-KW"/>
</dbReference>
<evidence type="ECO:0000256" key="8">
    <source>
        <dbReference type="ARBA" id="ARBA00044464"/>
    </source>
</evidence>
<dbReference type="Proteomes" id="UP000583929">
    <property type="component" value="Unassembled WGS sequence"/>
</dbReference>
<evidence type="ECO:0000256" key="10">
    <source>
        <dbReference type="SAM" id="Phobius"/>
    </source>
</evidence>
<dbReference type="EMBL" id="JAATIP010000053">
    <property type="protein sequence ID" value="KAF4383109.1"/>
    <property type="molecule type" value="Genomic_DNA"/>
</dbReference>
<feature type="transmembrane region" description="Helical" evidence="10">
    <location>
        <begin position="492"/>
        <end position="512"/>
    </location>
</feature>
<dbReference type="Pfam" id="PF01988">
    <property type="entry name" value="VIT1"/>
    <property type="match status" value="1"/>
</dbReference>
<feature type="transmembrane region" description="Helical" evidence="10">
    <location>
        <begin position="612"/>
        <end position="631"/>
    </location>
</feature>
<reference evidence="13 14" key="1">
    <citation type="journal article" date="2020" name="bioRxiv">
        <title>Sequence and annotation of 42 cannabis genomes reveals extensive copy number variation in cannabinoid synthesis and pathogen resistance genes.</title>
        <authorList>
            <person name="Mckernan K.J."/>
            <person name="Helbert Y."/>
            <person name="Kane L.T."/>
            <person name="Ebling H."/>
            <person name="Zhang L."/>
            <person name="Liu B."/>
            <person name="Eaton Z."/>
            <person name="Mclaughlin S."/>
            <person name="Kingan S."/>
            <person name="Baybayan P."/>
            <person name="Concepcion G."/>
            <person name="Jordan M."/>
            <person name="Riva A."/>
            <person name="Barbazuk W."/>
            <person name="Harkins T."/>
        </authorList>
    </citation>
    <scope>NUCLEOTIDE SEQUENCE [LARGE SCALE GENOMIC DNA]</scope>
    <source>
        <strain evidence="13 14">cv. Jamaican Lion 4</strain>
        <strain evidence="11">Father</strain>
        <strain evidence="12">Mother</strain>
        <tissue evidence="12">Leaf</tissue>
    </source>
</reference>
<keyword evidence="3" id="KW-0406">Ion transport</keyword>
<dbReference type="InterPro" id="IPR008217">
    <property type="entry name" value="Ccc1_fam"/>
</dbReference>
<dbReference type="InterPro" id="IPR052843">
    <property type="entry name" value="ER_body_metal_sequester"/>
</dbReference>
<dbReference type="Proteomes" id="UP000525078">
    <property type="component" value="Unassembled WGS sequence"/>
</dbReference>
<feature type="compositionally biased region" description="Polar residues" evidence="9">
    <location>
        <begin position="269"/>
        <end position="284"/>
    </location>
</feature>
<name>A0A7J6GLY6_CANSA</name>
<dbReference type="PANTHER" id="PTHR38937">
    <property type="entry name" value="MEMBRANE PROTEIN OF ER BODY-LIKE PROTEIN"/>
    <property type="match status" value="1"/>
</dbReference>
<evidence type="ECO:0000256" key="7">
    <source>
        <dbReference type="ARBA" id="ARBA00023136"/>
    </source>
</evidence>
<feature type="transmembrane region" description="Helical" evidence="10">
    <location>
        <begin position="579"/>
        <end position="600"/>
    </location>
</feature>
<evidence type="ECO:0000256" key="5">
    <source>
        <dbReference type="ARBA" id="ARBA00022692"/>
    </source>
</evidence>
<keyword evidence="3" id="KW-0813">Transport</keyword>
<keyword evidence="3" id="KW-0410">Iron transport</keyword>
<comment type="caution">
    <text evidence="12">The sequence shown here is derived from an EMBL/GenBank/DDBJ whole genome shotgun (WGS) entry which is preliminary data.</text>
</comment>
<feature type="compositionally biased region" description="Polar residues" evidence="9">
    <location>
        <begin position="329"/>
        <end position="350"/>
    </location>
</feature>
<evidence type="ECO:0000313" key="11">
    <source>
        <dbReference type="EMBL" id="KAF4367516.1"/>
    </source>
</evidence>
<dbReference type="GO" id="GO:0030026">
    <property type="term" value="P:intracellular manganese ion homeostasis"/>
    <property type="evidence" value="ECO:0007669"/>
    <property type="project" value="InterPro"/>
</dbReference>
<dbReference type="AlphaFoldDB" id="A0A7J6GLY6"/>
<keyword evidence="4" id="KW-0926">Vacuole</keyword>
<feature type="region of interest" description="Disordered" evidence="9">
    <location>
        <begin position="393"/>
        <end position="413"/>
    </location>
</feature>
<feature type="compositionally biased region" description="Polar residues" evidence="9">
    <location>
        <begin position="47"/>
        <end position="58"/>
    </location>
</feature>
<feature type="region of interest" description="Disordered" evidence="9">
    <location>
        <begin position="264"/>
        <end position="306"/>
    </location>
</feature>
<evidence type="ECO:0000256" key="1">
    <source>
        <dbReference type="ARBA" id="ARBA00004128"/>
    </source>
</evidence>
<dbReference type="PANTHER" id="PTHR38937:SF2">
    <property type="entry name" value="MEMBRANE PROTEIN OF ER BODY-LIKE PROTEIN ISOFORM X1"/>
    <property type="match status" value="1"/>
</dbReference>
<dbReference type="EMBL" id="JAATIQ010000246">
    <property type="protein sequence ID" value="KAF4367516.1"/>
    <property type="molecule type" value="Genomic_DNA"/>
</dbReference>
<dbReference type="GO" id="GO:0005384">
    <property type="term" value="F:manganese ion transmembrane transporter activity"/>
    <property type="evidence" value="ECO:0007669"/>
    <property type="project" value="InterPro"/>
</dbReference>
<comment type="subcellular location">
    <subcellularLocation>
        <location evidence="1">Vacuole membrane</location>
        <topology evidence="1">Multi-pass membrane protein</topology>
    </subcellularLocation>
</comment>